<proteinExistence type="predicted"/>
<keyword evidence="4" id="KW-1185">Reference proteome</keyword>
<dbReference type="InterPro" id="IPR028994">
    <property type="entry name" value="Integrin_alpha_N"/>
</dbReference>
<dbReference type="EnsemblBacteria" id="ABF39829">
    <property type="protein sequence ID" value="ABF39829"/>
    <property type="gene ID" value="Acid345_0824"/>
</dbReference>
<dbReference type="RefSeq" id="WP_011521631.1">
    <property type="nucleotide sequence ID" value="NC_008009.1"/>
</dbReference>
<dbReference type="Proteomes" id="UP000002432">
    <property type="component" value="Chromosome"/>
</dbReference>
<dbReference type="eggNOG" id="COG0457">
    <property type="taxonomic scope" value="Bacteria"/>
</dbReference>
<dbReference type="KEGG" id="aba:Acid345_0824"/>
<evidence type="ECO:0000313" key="3">
    <source>
        <dbReference type="EMBL" id="ABF39829.1"/>
    </source>
</evidence>
<dbReference type="InterPro" id="IPR013517">
    <property type="entry name" value="FG-GAP"/>
</dbReference>
<evidence type="ECO:0000256" key="1">
    <source>
        <dbReference type="ARBA" id="ARBA00022729"/>
    </source>
</evidence>
<organism evidence="3 4">
    <name type="scientific">Koribacter versatilis (strain Ellin345)</name>
    <dbReference type="NCBI Taxonomy" id="204669"/>
    <lineage>
        <taxon>Bacteria</taxon>
        <taxon>Pseudomonadati</taxon>
        <taxon>Acidobacteriota</taxon>
        <taxon>Terriglobia</taxon>
        <taxon>Terriglobales</taxon>
        <taxon>Candidatus Korobacteraceae</taxon>
        <taxon>Candidatus Korobacter</taxon>
    </lineage>
</organism>
<dbReference type="Pfam" id="PF13517">
    <property type="entry name" value="FG-GAP_3"/>
    <property type="match status" value="3"/>
</dbReference>
<dbReference type="SUPFAM" id="SSF69318">
    <property type="entry name" value="Integrin alpha N-terminal domain"/>
    <property type="match status" value="1"/>
</dbReference>
<evidence type="ECO:0000259" key="2">
    <source>
        <dbReference type="Pfam" id="PF07593"/>
    </source>
</evidence>
<dbReference type="Pfam" id="PF07593">
    <property type="entry name" value="UnbV_ASPIC"/>
    <property type="match status" value="1"/>
</dbReference>
<sequence>MPSPPGAKSTKCNGRPIPQFEDVTSKAGIRFTHTSDPSKKYIVESMSGGVILIDYDRDGWPDIYFTNAPTVDKALKGETSLGALYHNNHDGTFTDVTAKSRLDSPCFAMGGAVGDYDNDGWPDLYLTCFGGNVLYHNDGNGTFTDVTKKAGVRDGRWSTGASFGDYDGDGNVDLMVVNYVDLRLNDLPPFGKLPNCKYRGIDVQCGPRGLRGAGDSLFHNNGDGTFTDVSKAAGVDDVPGYFGMGVVWVDFNNSGRPDIYVTNDSSPKYLYKNEGNGKFKEIGLESGTAVNEDGSEQASMGIAVGDYNHTGRPSLYITNFEDEDDLLYRNDGDWNFTDVSYKSGVALPSLRSVKWGDAFADFDNDGWLDIFAVGGHVYPQVDGLPSGGGYRQPKLFYLNQKDGSFCDAADKAGPALAEKRVSRGVAVGDLFNDGNLDIVVEDLDGSPTILRNKGVPGNHWVSFELAGTKSNRLALNAKVKITAGGVTQTDEIHSGGSYLSQNDLRVHFGLGTATKIDSVEVRWPSGKVDTVKDIQADHYYAILEGKGIVSGLSRSH</sequence>
<name>Q1ITH1_KORVE</name>
<dbReference type="OrthoDB" id="100785at2"/>
<dbReference type="InterPro" id="IPR027039">
    <property type="entry name" value="Crtac1"/>
</dbReference>
<dbReference type="PANTHER" id="PTHR16026:SF0">
    <property type="entry name" value="CARTILAGE ACIDIC PROTEIN 1"/>
    <property type="match status" value="1"/>
</dbReference>
<reference evidence="3 4" key="1">
    <citation type="journal article" date="2009" name="Appl. Environ. Microbiol.">
        <title>Three genomes from the phylum Acidobacteria provide insight into the lifestyles of these microorganisms in soils.</title>
        <authorList>
            <person name="Ward N.L."/>
            <person name="Challacombe J.F."/>
            <person name="Janssen P.H."/>
            <person name="Henrissat B."/>
            <person name="Coutinho P.M."/>
            <person name="Wu M."/>
            <person name="Xie G."/>
            <person name="Haft D.H."/>
            <person name="Sait M."/>
            <person name="Badger J."/>
            <person name="Barabote R.D."/>
            <person name="Bradley B."/>
            <person name="Brettin T.S."/>
            <person name="Brinkac L.M."/>
            <person name="Bruce D."/>
            <person name="Creasy T."/>
            <person name="Daugherty S.C."/>
            <person name="Davidsen T.M."/>
            <person name="DeBoy R.T."/>
            <person name="Detter J.C."/>
            <person name="Dodson R.J."/>
            <person name="Durkin A.S."/>
            <person name="Ganapathy A."/>
            <person name="Gwinn-Giglio M."/>
            <person name="Han C.S."/>
            <person name="Khouri H."/>
            <person name="Kiss H."/>
            <person name="Kothari S.P."/>
            <person name="Madupu R."/>
            <person name="Nelson K.E."/>
            <person name="Nelson W.C."/>
            <person name="Paulsen I."/>
            <person name="Penn K."/>
            <person name="Ren Q."/>
            <person name="Rosovitz M.J."/>
            <person name="Selengut J.D."/>
            <person name="Shrivastava S."/>
            <person name="Sullivan S.A."/>
            <person name="Tapia R."/>
            <person name="Thompson L.S."/>
            <person name="Watkins K.L."/>
            <person name="Yang Q."/>
            <person name="Yu C."/>
            <person name="Zafar N."/>
            <person name="Zhou L."/>
            <person name="Kuske C.R."/>
        </authorList>
    </citation>
    <scope>NUCLEOTIDE SEQUENCE [LARGE SCALE GENOMIC DNA]</scope>
    <source>
        <strain evidence="3 4">Ellin345</strain>
    </source>
</reference>
<dbReference type="STRING" id="204669.Acid345_0824"/>
<dbReference type="Gene3D" id="2.130.10.130">
    <property type="entry name" value="Integrin alpha, N-terminal"/>
    <property type="match status" value="2"/>
</dbReference>
<keyword evidence="1" id="KW-0732">Signal</keyword>
<dbReference type="AlphaFoldDB" id="Q1ITH1"/>
<dbReference type="EMBL" id="CP000360">
    <property type="protein sequence ID" value="ABF39829.1"/>
    <property type="molecule type" value="Genomic_DNA"/>
</dbReference>
<gene>
    <name evidence="3" type="ordered locus">Acid345_0824</name>
</gene>
<dbReference type="HOGENOM" id="CLU_017657_0_0_0"/>
<dbReference type="PANTHER" id="PTHR16026">
    <property type="entry name" value="CARTILAGE ACIDIC PROTEIN 1"/>
    <property type="match status" value="1"/>
</dbReference>
<accession>Q1ITH1</accession>
<dbReference type="InterPro" id="IPR011519">
    <property type="entry name" value="UnbV_ASPIC"/>
</dbReference>
<protein>
    <submittedName>
        <fullName evidence="3">ASPIC/UnbV</fullName>
    </submittedName>
</protein>
<feature type="domain" description="ASPIC/UnbV" evidence="2">
    <location>
        <begin position="474"/>
        <end position="540"/>
    </location>
</feature>
<evidence type="ECO:0000313" key="4">
    <source>
        <dbReference type="Proteomes" id="UP000002432"/>
    </source>
</evidence>